<gene>
    <name evidence="2" type="primary">OSJNBb0065C04.18</name>
</gene>
<evidence type="ECO:0000313" key="2">
    <source>
        <dbReference type="EMBL" id="BAD45858.1"/>
    </source>
</evidence>
<dbReference type="EMBL" id="AP004744">
    <property type="protein sequence ID" value="BAD45858.1"/>
    <property type="molecule type" value="Genomic_DNA"/>
</dbReference>
<protein>
    <submittedName>
        <fullName evidence="2">Uncharacterized protein</fullName>
    </submittedName>
</protein>
<dbReference type="AlphaFoldDB" id="Q654A9"/>
<name>Q654A9_ORYSJ</name>
<evidence type="ECO:0000313" key="3">
    <source>
        <dbReference type="Proteomes" id="UP000000763"/>
    </source>
</evidence>
<organism evidence="2 3">
    <name type="scientific">Oryza sativa subsp. japonica</name>
    <name type="common">Rice</name>
    <dbReference type="NCBI Taxonomy" id="39947"/>
    <lineage>
        <taxon>Eukaryota</taxon>
        <taxon>Viridiplantae</taxon>
        <taxon>Streptophyta</taxon>
        <taxon>Embryophyta</taxon>
        <taxon>Tracheophyta</taxon>
        <taxon>Spermatophyta</taxon>
        <taxon>Magnoliopsida</taxon>
        <taxon>Liliopsida</taxon>
        <taxon>Poales</taxon>
        <taxon>Poaceae</taxon>
        <taxon>BOP clade</taxon>
        <taxon>Oryzoideae</taxon>
        <taxon>Oryzeae</taxon>
        <taxon>Oryzinae</taxon>
        <taxon>Oryza</taxon>
        <taxon>Oryza sativa</taxon>
    </lineage>
</organism>
<proteinExistence type="predicted"/>
<feature type="region of interest" description="Disordered" evidence="1">
    <location>
        <begin position="62"/>
        <end position="81"/>
    </location>
</feature>
<dbReference type="Proteomes" id="UP000000763">
    <property type="component" value="Chromosome 6"/>
</dbReference>
<evidence type="ECO:0000256" key="1">
    <source>
        <dbReference type="SAM" id="MobiDB-lite"/>
    </source>
</evidence>
<sequence>MAKSLPRPVWEVTVVANLGRGKEGEGGERRWSMAVQRGEKQGKHGAGGVEEKKTAPALLCDWSASAARPRGGSAAFGRRRR</sequence>
<reference evidence="3" key="2">
    <citation type="journal article" date="2008" name="Nucleic Acids Res.">
        <title>The rice annotation project database (RAP-DB): 2008 update.</title>
        <authorList>
            <consortium name="The rice annotation project (RAP)"/>
        </authorList>
    </citation>
    <scope>GENOME REANNOTATION</scope>
    <source>
        <strain evidence="3">cv. Nipponbare</strain>
    </source>
</reference>
<accession>Q654A9</accession>
<feature type="compositionally biased region" description="Low complexity" evidence="1">
    <location>
        <begin position="63"/>
        <end position="81"/>
    </location>
</feature>
<reference evidence="3" key="1">
    <citation type="journal article" date="2005" name="Nature">
        <title>The map-based sequence of the rice genome.</title>
        <authorList>
            <consortium name="International rice genome sequencing project (IRGSP)"/>
            <person name="Matsumoto T."/>
            <person name="Wu J."/>
            <person name="Kanamori H."/>
            <person name="Katayose Y."/>
            <person name="Fujisawa M."/>
            <person name="Namiki N."/>
            <person name="Mizuno H."/>
            <person name="Yamamoto K."/>
            <person name="Antonio B.A."/>
            <person name="Baba T."/>
            <person name="Sakata K."/>
            <person name="Nagamura Y."/>
            <person name="Aoki H."/>
            <person name="Arikawa K."/>
            <person name="Arita K."/>
            <person name="Bito T."/>
            <person name="Chiden Y."/>
            <person name="Fujitsuka N."/>
            <person name="Fukunaka R."/>
            <person name="Hamada M."/>
            <person name="Harada C."/>
            <person name="Hayashi A."/>
            <person name="Hijishita S."/>
            <person name="Honda M."/>
            <person name="Hosokawa S."/>
            <person name="Ichikawa Y."/>
            <person name="Idonuma A."/>
            <person name="Iijima M."/>
            <person name="Ikeda M."/>
            <person name="Ikeno M."/>
            <person name="Ito K."/>
            <person name="Ito S."/>
            <person name="Ito T."/>
            <person name="Ito Y."/>
            <person name="Ito Y."/>
            <person name="Iwabuchi A."/>
            <person name="Kamiya K."/>
            <person name="Karasawa W."/>
            <person name="Kurita K."/>
            <person name="Katagiri S."/>
            <person name="Kikuta A."/>
            <person name="Kobayashi H."/>
            <person name="Kobayashi N."/>
            <person name="Machita K."/>
            <person name="Maehara T."/>
            <person name="Masukawa M."/>
            <person name="Mizubayashi T."/>
            <person name="Mukai Y."/>
            <person name="Nagasaki H."/>
            <person name="Nagata Y."/>
            <person name="Naito S."/>
            <person name="Nakashima M."/>
            <person name="Nakama Y."/>
            <person name="Nakamichi Y."/>
            <person name="Nakamura M."/>
            <person name="Meguro A."/>
            <person name="Negishi M."/>
            <person name="Ohta I."/>
            <person name="Ohta T."/>
            <person name="Okamoto M."/>
            <person name="Ono N."/>
            <person name="Saji S."/>
            <person name="Sakaguchi M."/>
            <person name="Sakai K."/>
            <person name="Shibata M."/>
            <person name="Shimokawa T."/>
            <person name="Song J."/>
            <person name="Takazaki Y."/>
            <person name="Terasawa K."/>
            <person name="Tsugane M."/>
            <person name="Tsuji K."/>
            <person name="Ueda S."/>
            <person name="Waki K."/>
            <person name="Yamagata H."/>
            <person name="Yamamoto M."/>
            <person name="Yamamoto S."/>
            <person name="Yamane H."/>
            <person name="Yoshiki S."/>
            <person name="Yoshihara R."/>
            <person name="Yukawa K."/>
            <person name="Zhong H."/>
            <person name="Yano M."/>
            <person name="Yuan Q."/>
            <person name="Ouyang S."/>
            <person name="Liu J."/>
            <person name="Jones K.M."/>
            <person name="Gansberger K."/>
            <person name="Moffat K."/>
            <person name="Hill J."/>
            <person name="Bera J."/>
            <person name="Fadrosh D."/>
            <person name="Jin S."/>
            <person name="Johri S."/>
            <person name="Kim M."/>
            <person name="Overton L."/>
            <person name="Reardon M."/>
            <person name="Tsitrin T."/>
            <person name="Vuong H."/>
            <person name="Weaver B."/>
            <person name="Ciecko A."/>
            <person name="Tallon L."/>
            <person name="Jackson J."/>
            <person name="Pai G."/>
            <person name="Aken S.V."/>
            <person name="Utterback T."/>
            <person name="Reidmuller S."/>
            <person name="Feldblyum T."/>
            <person name="Hsiao J."/>
            <person name="Zismann V."/>
            <person name="Iobst S."/>
            <person name="de Vazeille A.R."/>
            <person name="Buell C.R."/>
            <person name="Ying K."/>
            <person name="Li Y."/>
            <person name="Lu T."/>
            <person name="Huang Y."/>
            <person name="Zhao Q."/>
            <person name="Feng Q."/>
            <person name="Zhang L."/>
            <person name="Zhu J."/>
            <person name="Weng Q."/>
            <person name="Mu J."/>
            <person name="Lu Y."/>
            <person name="Fan D."/>
            <person name="Liu Y."/>
            <person name="Guan J."/>
            <person name="Zhang Y."/>
            <person name="Yu S."/>
            <person name="Liu X."/>
            <person name="Zhang Y."/>
            <person name="Hong G."/>
            <person name="Han B."/>
            <person name="Choisne N."/>
            <person name="Demange N."/>
            <person name="Orjeda G."/>
            <person name="Samain S."/>
            <person name="Cattolico L."/>
            <person name="Pelletier E."/>
            <person name="Couloux A."/>
            <person name="Segurens B."/>
            <person name="Wincker P."/>
            <person name="D'Hont A."/>
            <person name="Scarpelli C."/>
            <person name="Weissenbach J."/>
            <person name="Salanoubat M."/>
            <person name="Quetier F."/>
            <person name="Yu Y."/>
            <person name="Kim H.R."/>
            <person name="Rambo T."/>
            <person name="Currie J."/>
            <person name="Collura K."/>
            <person name="Luo M."/>
            <person name="Yang T."/>
            <person name="Ammiraju J.S.S."/>
            <person name="Engler F."/>
            <person name="Soderlund C."/>
            <person name="Wing R.A."/>
            <person name="Palmer L.E."/>
            <person name="de la Bastide M."/>
            <person name="Spiegel L."/>
            <person name="Nascimento L."/>
            <person name="Zutavern T."/>
            <person name="O'Shaughnessy A."/>
            <person name="Dike S."/>
            <person name="Dedhia N."/>
            <person name="Preston R."/>
            <person name="Balija V."/>
            <person name="McCombie W.R."/>
            <person name="Chow T."/>
            <person name="Chen H."/>
            <person name="Chung M."/>
            <person name="Chen C."/>
            <person name="Shaw J."/>
            <person name="Wu H."/>
            <person name="Hsiao K."/>
            <person name="Chao Y."/>
            <person name="Chu M."/>
            <person name="Cheng C."/>
            <person name="Hour A."/>
            <person name="Lee P."/>
            <person name="Lin S."/>
            <person name="Lin Y."/>
            <person name="Liou J."/>
            <person name="Liu S."/>
            <person name="Hsing Y."/>
            <person name="Raghuvanshi S."/>
            <person name="Mohanty A."/>
            <person name="Bharti A.K."/>
            <person name="Gaur A."/>
            <person name="Gupta V."/>
            <person name="Kumar D."/>
            <person name="Ravi V."/>
            <person name="Vij S."/>
            <person name="Kapur A."/>
            <person name="Khurana P."/>
            <person name="Khurana P."/>
            <person name="Khurana J.P."/>
            <person name="Tyagi A.K."/>
            <person name="Gaikwad K."/>
            <person name="Singh A."/>
            <person name="Dalal V."/>
            <person name="Srivastava S."/>
            <person name="Dixit A."/>
            <person name="Pal A.K."/>
            <person name="Ghazi I.A."/>
            <person name="Yadav M."/>
            <person name="Pandit A."/>
            <person name="Bhargava A."/>
            <person name="Sureshbabu K."/>
            <person name="Batra K."/>
            <person name="Sharma T.R."/>
            <person name="Mohapatra T."/>
            <person name="Singh N.K."/>
            <person name="Messing J."/>
            <person name="Nelson A.B."/>
            <person name="Fuks G."/>
            <person name="Kavchok S."/>
            <person name="Keizer G."/>
            <person name="Linton E."/>
            <person name="Llaca V."/>
            <person name="Song R."/>
            <person name="Tanyolac B."/>
            <person name="Young S."/>
            <person name="Ho-Il K."/>
            <person name="Hahn J.H."/>
            <person name="Sangsakoo G."/>
            <person name="Vanavichit A."/>
            <person name="de Mattos Luiz.A.T."/>
            <person name="Zimmer P.D."/>
            <person name="Malone G."/>
            <person name="Dellagostin O."/>
            <person name="de Oliveira A.C."/>
            <person name="Bevan M."/>
            <person name="Bancroft I."/>
            <person name="Minx P."/>
            <person name="Cordum H."/>
            <person name="Wilson R."/>
            <person name="Cheng Z."/>
            <person name="Jin W."/>
            <person name="Jiang J."/>
            <person name="Leong S.A."/>
            <person name="Iwama H."/>
            <person name="Gojobori T."/>
            <person name="Itoh T."/>
            <person name="Niimura Y."/>
            <person name="Fujii Y."/>
            <person name="Habara T."/>
            <person name="Sakai H."/>
            <person name="Sato Y."/>
            <person name="Wilson G."/>
            <person name="Kumar K."/>
            <person name="McCouch S."/>
            <person name="Juretic N."/>
            <person name="Hoen D."/>
            <person name="Wright S."/>
            <person name="Bruskiewich R."/>
            <person name="Bureau T."/>
            <person name="Miyao A."/>
            <person name="Hirochika H."/>
            <person name="Nishikawa T."/>
            <person name="Kadowaki K."/>
            <person name="Sugiura M."/>
            <person name="Burr B."/>
            <person name="Sasaki T."/>
        </authorList>
    </citation>
    <scope>NUCLEOTIDE SEQUENCE [LARGE SCALE GENOMIC DNA]</scope>
    <source>
        <strain evidence="3">cv. Nipponbare</strain>
    </source>
</reference>